<protein>
    <recommendedName>
        <fullName evidence="2">EGF-like domain-containing protein</fullName>
    </recommendedName>
</protein>
<dbReference type="EMBL" id="JARO02006683">
    <property type="protein sequence ID" value="KPP64906.1"/>
    <property type="molecule type" value="Genomic_DNA"/>
</dbReference>
<reference evidence="3 4" key="1">
    <citation type="submission" date="2015-08" db="EMBL/GenBank/DDBJ databases">
        <title>The genome of the Asian arowana (Scleropages formosus).</title>
        <authorList>
            <person name="Tan M.H."/>
            <person name="Gan H.M."/>
            <person name="Croft L.J."/>
            <person name="Austin C.M."/>
        </authorList>
    </citation>
    <scope>NUCLEOTIDE SEQUENCE [LARGE SCALE GENOMIC DNA]</scope>
    <source>
        <strain evidence="3">Aro1</strain>
    </source>
</reference>
<feature type="domain" description="EGF-like" evidence="2">
    <location>
        <begin position="8"/>
        <end position="19"/>
    </location>
</feature>
<sequence length="194" mass="21215">VCNSNQNCHCDHGWAPPFCNKAGLGGSVDSGPVQYHKLYRFEQYNDEVEPQNEYMYKELKVPPLAKEALPLRTLPHPSTSQPLTHTLSTCSTTPQPINPCPSSKQANPHNSQTYSRYVKKDNVTESSQRPIANGITAKAVNLSTSEASTPKSFFCPEGTPPSHPSASPIYRKSHGLEHTVELAATADSPLSEKL</sequence>
<dbReference type="PANTHER" id="PTHR11905">
    <property type="entry name" value="ADAM A DISINTEGRIN AND METALLOPROTEASE DOMAIN"/>
    <property type="match status" value="1"/>
</dbReference>
<evidence type="ECO:0000313" key="4">
    <source>
        <dbReference type="Proteomes" id="UP000034805"/>
    </source>
</evidence>
<dbReference type="AlphaFoldDB" id="A0A0P7UB98"/>
<evidence type="ECO:0000313" key="3">
    <source>
        <dbReference type="EMBL" id="KPP64906.1"/>
    </source>
</evidence>
<dbReference type="PROSITE" id="PS01186">
    <property type="entry name" value="EGF_2"/>
    <property type="match status" value="1"/>
</dbReference>
<name>A0A0P7UB98_SCLFO</name>
<comment type="caution">
    <text evidence="3">The sequence shown here is derived from an EMBL/GenBank/DDBJ whole genome shotgun (WGS) entry which is preliminary data.</text>
</comment>
<dbReference type="PANTHER" id="PTHR11905:SF38">
    <property type="entry name" value="DISINTEGRIN AND METALLOPROTEINASE DOMAIN-CONTAINING PROTEIN 33"/>
    <property type="match status" value="1"/>
</dbReference>
<feature type="region of interest" description="Disordered" evidence="1">
    <location>
        <begin position="76"/>
        <end position="112"/>
    </location>
</feature>
<dbReference type="InterPro" id="IPR000742">
    <property type="entry name" value="EGF"/>
</dbReference>
<organism evidence="3 4">
    <name type="scientific">Scleropages formosus</name>
    <name type="common">Asian bonytongue</name>
    <name type="synonym">Osteoglossum formosum</name>
    <dbReference type="NCBI Taxonomy" id="113540"/>
    <lineage>
        <taxon>Eukaryota</taxon>
        <taxon>Metazoa</taxon>
        <taxon>Chordata</taxon>
        <taxon>Craniata</taxon>
        <taxon>Vertebrata</taxon>
        <taxon>Euteleostomi</taxon>
        <taxon>Actinopterygii</taxon>
        <taxon>Neopterygii</taxon>
        <taxon>Teleostei</taxon>
        <taxon>Osteoglossocephala</taxon>
        <taxon>Osteoglossomorpha</taxon>
        <taxon>Osteoglossiformes</taxon>
        <taxon>Osteoglossidae</taxon>
        <taxon>Scleropages</taxon>
    </lineage>
</organism>
<accession>A0A0P7UB98</accession>
<feature type="region of interest" description="Disordered" evidence="1">
    <location>
        <begin position="146"/>
        <end position="174"/>
    </location>
</feature>
<feature type="non-terminal residue" evidence="3">
    <location>
        <position position="1"/>
    </location>
</feature>
<evidence type="ECO:0000259" key="2">
    <source>
        <dbReference type="PROSITE" id="PS01186"/>
    </source>
</evidence>
<dbReference type="Proteomes" id="UP000034805">
    <property type="component" value="Unassembled WGS sequence"/>
</dbReference>
<proteinExistence type="predicted"/>
<gene>
    <name evidence="3" type="ORF">Z043_116706</name>
</gene>
<evidence type="ECO:0000256" key="1">
    <source>
        <dbReference type="SAM" id="MobiDB-lite"/>
    </source>
</evidence>